<keyword evidence="1" id="KW-0408">Iron</keyword>
<feature type="domain" description="Phosphomevalonate dehydratase large subunit-like" evidence="9">
    <location>
        <begin position="1"/>
        <end position="389"/>
    </location>
</feature>
<organism evidence="10 11">
    <name type="scientific">Candidatus Terraquivivens tikiterensis</name>
    <dbReference type="NCBI Taxonomy" id="1980982"/>
    <lineage>
        <taxon>Archaea</taxon>
        <taxon>Nitrososphaerota</taxon>
        <taxon>Candidatus Wolframiiraptoraceae</taxon>
        <taxon>Candidatus Terraquivivens</taxon>
    </lineage>
</organism>
<comment type="catalytic activity">
    <reaction evidence="3">
        <text>(R)-5-phosphomevalonate = (2E)-3-methyl-5-phosphooxypent-2-enoate + H2O</text>
        <dbReference type="Rhea" id="RHEA:78975"/>
        <dbReference type="ChEBI" id="CHEBI:15377"/>
        <dbReference type="ChEBI" id="CHEBI:58146"/>
        <dbReference type="ChEBI" id="CHEBI:229665"/>
        <dbReference type="EC" id="4.2.1.182"/>
    </reaction>
    <physiologicalReaction direction="left-to-right" evidence="3">
        <dbReference type="Rhea" id="RHEA:78976"/>
    </physiologicalReaction>
</comment>
<comment type="caution">
    <text evidence="10">The sequence shown here is derived from an EMBL/GenBank/DDBJ whole genome shotgun (WGS) entry which is preliminary data.</text>
</comment>
<accession>A0A2R7Y5E4</accession>
<evidence type="ECO:0000256" key="2">
    <source>
        <dbReference type="ARBA" id="ARBA00023239"/>
    </source>
</evidence>
<evidence type="ECO:0000256" key="6">
    <source>
        <dbReference type="ARBA" id="ARBA00046520"/>
    </source>
</evidence>
<comment type="subunit">
    <text evidence="6">Heterodimer composed of a large subunit (PMDh-L) and a small subunit (PMDh-S).</text>
</comment>
<dbReference type="CDD" id="cd01355">
    <property type="entry name" value="AcnX"/>
    <property type="match status" value="1"/>
</dbReference>
<evidence type="ECO:0000256" key="5">
    <source>
        <dbReference type="ARBA" id="ARBA00046333"/>
    </source>
</evidence>
<evidence type="ECO:0000259" key="9">
    <source>
        <dbReference type="Pfam" id="PF04412"/>
    </source>
</evidence>
<comment type="function">
    <text evidence="4">Component of a hydro-lyase that catalyzes the dehydration of mevalonate 5-phosphate (MVA5P) to form trans-anhydromevalonate 5-phosphate (tAHMP). Involved in the archaeal mevalonate (MVA) pathway, which provides fundamental precursors for isoprenoid biosynthesis, such as isopentenyl diphosphate (IPP) and dimethylallyl diphosphate (DMAPP).</text>
</comment>
<evidence type="ECO:0000256" key="4">
    <source>
        <dbReference type="ARBA" id="ARBA00045299"/>
    </source>
</evidence>
<dbReference type="AlphaFoldDB" id="A0A2R7Y5E4"/>
<dbReference type="PANTHER" id="PTHR36577:SF3">
    <property type="entry name" value="DUF521 DOMAIN PROTEIN (AFU_ORTHOLOGUE AFUA_6G00490)"/>
    <property type="match status" value="1"/>
</dbReference>
<evidence type="ECO:0000256" key="8">
    <source>
        <dbReference type="ARBA" id="ARBA00047196"/>
    </source>
</evidence>
<name>A0A2R7Y5E4_9ARCH</name>
<protein>
    <recommendedName>
        <fullName evidence="8">Phosphomevalonate dehydratase large subunit</fullName>
        <ecNumber evidence="7">4.2.1.182</ecNumber>
    </recommendedName>
</protein>
<reference evidence="10 11" key="1">
    <citation type="submission" date="2017-04" db="EMBL/GenBank/DDBJ databases">
        <title>Draft Aigarchaeota genome from a New Zealand hot spring.</title>
        <authorList>
            <person name="Reysenbach A.-L."/>
            <person name="Donaho J.A."/>
            <person name="Gerhart J."/>
            <person name="Kelley J.F."/>
            <person name="Kouba K."/>
            <person name="Podar M."/>
            <person name="Stott M."/>
        </authorList>
    </citation>
    <scope>NUCLEOTIDE SEQUENCE [LARGE SCALE GENOMIC DNA]</scope>
    <source>
        <strain evidence="10">NZ13_MG1</strain>
    </source>
</reference>
<gene>
    <name evidence="10" type="ORF">B9J98_03900</name>
</gene>
<keyword evidence="2" id="KW-0456">Lyase</keyword>
<evidence type="ECO:0000256" key="7">
    <source>
        <dbReference type="ARBA" id="ARBA00047176"/>
    </source>
</evidence>
<evidence type="ECO:0000256" key="1">
    <source>
        <dbReference type="ARBA" id="ARBA00023004"/>
    </source>
</evidence>
<dbReference type="Pfam" id="PF04412">
    <property type="entry name" value="AcnX"/>
    <property type="match status" value="1"/>
</dbReference>
<dbReference type="PANTHER" id="PTHR36577">
    <property type="entry name" value="DUF521 DOMAIN PROTEIN (AFU_ORTHOLOGUE AFUA_6G00490)"/>
    <property type="match status" value="1"/>
</dbReference>
<evidence type="ECO:0000313" key="10">
    <source>
        <dbReference type="EMBL" id="PUA32734.1"/>
    </source>
</evidence>
<dbReference type="GO" id="GO:0016829">
    <property type="term" value="F:lyase activity"/>
    <property type="evidence" value="ECO:0007669"/>
    <property type="project" value="UniProtKB-KW"/>
</dbReference>
<evidence type="ECO:0000256" key="3">
    <source>
        <dbReference type="ARBA" id="ARBA00045120"/>
    </source>
</evidence>
<sequence length="409" mass="44569">MYLSKDEERMLVGELGYAAQKAMEILVALGKIYDAERLIPIKSAHVSGVSYANVGEDGLEFLEGLASDGRVVVKTTLNPAGMDLERWQLMNVSREFAENQLRVIKVYKRMGIEVTCTCTPYLVGNEPRTGDHVAWSESSAVIYANSVIGARTNRESGISALAAAIAGRTPFYGLHVEENRQPTVEVRVPQPKEELEFACLGILVGRLVGDGIPLFKGISHAEPDELKALGAALASVGGVPMFHVEGITPEAGRYTGKITDRITITESDIMGVKEEYACEAYPDLIFLGCPHLSLAEMERIASALAGKKVKKNLWLCCSRRVKLEADRLGITQAIEAAGGTILCDTCPIVAPIRDLGVKAVATNSAKGAWYSRNLNNLCVKLMSTEECIREAHSSIPYQTESYFYYESTP</sequence>
<dbReference type="EMBL" id="NDWU01000007">
    <property type="protein sequence ID" value="PUA32734.1"/>
    <property type="molecule type" value="Genomic_DNA"/>
</dbReference>
<evidence type="ECO:0000313" key="11">
    <source>
        <dbReference type="Proteomes" id="UP000244066"/>
    </source>
</evidence>
<comment type="similarity">
    <text evidence="5">Belongs to the AcnX type II large subunit family.</text>
</comment>
<proteinExistence type="inferred from homology"/>
<dbReference type="InterPro" id="IPR007506">
    <property type="entry name" value="PMDh-L-like_dom"/>
</dbReference>
<dbReference type="Proteomes" id="UP000244066">
    <property type="component" value="Unassembled WGS sequence"/>
</dbReference>
<dbReference type="EC" id="4.2.1.182" evidence="7"/>